<evidence type="ECO:0000256" key="1">
    <source>
        <dbReference type="ARBA" id="ARBA00008439"/>
    </source>
</evidence>
<dbReference type="PANTHER" id="PTHR40066:SF1">
    <property type="entry name" value="UPF0473 PROTEIN CBO2561_CLC_2432"/>
    <property type="match status" value="1"/>
</dbReference>
<evidence type="ECO:0000313" key="4">
    <source>
        <dbReference type="Proteomes" id="UP000001383"/>
    </source>
</evidence>
<evidence type="ECO:0000256" key="2">
    <source>
        <dbReference type="HAMAP-Rule" id="MF_01448"/>
    </source>
</evidence>
<dbReference type="AlphaFoldDB" id="B9E6Z4"/>
<dbReference type="InterPro" id="IPR009711">
    <property type="entry name" value="UPF0473"/>
</dbReference>
<dbReference type="NCBIfam" id="NF010214">
    <property type="entry name" value="PRK13678.1-1"/>
    <property type="match status" value="1"/>
</dbReference>
<protein>
    <recommendedName>
        <fullName evidence="2">UPF0473 protein MCCL_1255</fullName>
    </recommendedName>
</protein>
<accession>B9E6Z4</accession>
<dbReference type="HOGENOM" id="CLU_146610_2_1_9"/>
<sequence>MINMTENNELNQGTLDINNEEELLTLFDEAGNEVLYRKLLEFYHPEFEKTYIILAEEGADEEEEIELIPMINEPSEDGEGGKLLPVETDEEWDMIEEVVNTNFDGE</sequence>
<reference evidence="3 4" key="1">
    <citation type="journal article" date="2009" name="J. Bacteriol.">
        <title>Complete genome sequence of Macrococcus caseolyticus strain JCSCS5402, reflecting the ancestral genome of the human-pathogenic staphylococci.</title>
        <authorList>
            <person name="Baba T."/>
            <person name="Kuwahara-Arai K."/>
            <person name="Uchiyama I."/>
            <person name="Takeuchi F."/>
            <person name="Ito T."/>
            <person name="Hiramatsu K."/>
        </authorList>
    </citation>
    <scope>NUCLEOTIDE SEQUENCE [LARGE SCALE GENOMIC DNA]</scope>
    <source>
        <strain evidence="3 4">JCSC5402</strain>
    </source>
</reference>
<dbReference type="Pfam" id="PF06949">
    <property type="entry name" value="DUF1292"/>
    <property type="match status" value="1"/>
</dbReference>
<comment type="similarity">
    <text evidence="1 2">Belongs to the UPF0473 family.</text>
</comment>
<organism evidence="3 4">
    <name type="scientific">Macrococcus caseolyticus (strain JCSC5402)</name>
    <name type="common">Macrococcoides caseolyticum</name>
    <dbReference type="NCBI Taxonomy" id="458233"/>
    <lineage>
        <taxon>Bacteria</taxon>
        <taxon>Bacillati</taxon>
        <taxon>Bacillota</taxon>
        <taxon>Bacilli</taxon>
        <taxon>Bacillales</taxon>
        <taxon>Staphylococcaceae</taxon>
        <taxon>Macrococcoides</taxon>
    </lineage>
</organism>
<dbReference type="STRING" id="458233.MCCL_1255"/>
<dbReference type="Proteomes" id="UP000001383">
    <property type="component" value="Chromosome"/>
</dbReference>
<dbReference type="KEGG" id="mcl:MCCL_1255"/>
<dbReference type="EMBL" id="AP009484">
    <property type="protein sequence ID" value="BAH17962.1"/>
    <property type="molecule type" value="Genomic_DNA"/>
</dbReference>
<dbReference type="PANTHER" id="PTHR40066">
    <property type="entry name" value="UPF0473 PROTEIN CBO2561/CLC_2432"/>
    <property type="match status" value="1"/>
</dbReference>
<name>B9E6Z4_MACCJ</name>
<gene>
    <name evidence="3" type="ordered locus">MCCL_1255</name>
</gene>
<evidence type="ECO:0000313" key="3">
    <source>
        <dbReference type="EMBL" id="BAH17962.1"/>
    </source>
</evidence>
<dbReference type="eggNOG" id="COG3906">
    <property type="taxonomic scope" value="Bacteria"/>
</dbReference>
<dbReference type="HAMAP" id="MF_01448">
    <property type="entry name" value="UPF0473"/>
    <property type="match status" value="1"/>
</dbReference>
<proteinExistence type="inferred from homology"/>